<comment type="similarity">
    <text evidence="8 9">Belongs to the SFT2 family.</text>
</comment>
<feature type="transmembrane region" description="Helical" evidence="9">
    <location>
        <begin position="153"/>
        <end position="174"/>
    </location>
</feature>
<gene>
    <name evidence="10" type="ORF">DIATSA_LOCUS4935</name>
</gene>
<evidence type="ECO:0000256" key="6">
    <source>
        <dbReference type="ARBA" id="ARBA00022989"/>
    </source>
</evidence>
<comment type="subcellular location">
    <subcellularLocation>
        <location evidence="2 9">Membrane</location>
        <topology evidence="2 9">Multi-pass membrane protein</topology>
    </subcellularLocation>
</comment>
<dbReference type="GO" id="GO:0016192">
    <property type="term" value="P:vesicle-mediated transport"/>
    <property type="evidence" value="ECO:0007669"/>
    <property type="project" value="InterPro"/>
</dbReference>
<keyword evidence="7 9" id="KW-0472">Membrane</keyword>
<dbReference type="PANTHER" id="PTHR23137:SF36">
    <property type="entry name" value="VESICLE TRANSPORT PROTEIN SFT2C"/>
    <property type="match status" value="1"/>
</dbReference>
<dbReference type="GO" id="GO:0015031">
    <property type="term" value="P:protein transport"/>
    <property type="evidence" value="ECO:0007669"/>
    <property type="project" value="UniProtKB-KW"/>
</dbReference>
<evidence type="ECO:0000313" key="10">
    <source>
        <dbReference type="EMBL" id="CAG9787024.1"/>
    </source>
</evidence>
<evidence type="ECO:0000256" key="4">
    <source>
        <dbReference type="ARBA" id="ARBA00022692"/>
    </source>
</evidence>
<feature type="transmembrane region" description="Helical" evidence="9">
    <location>
        <begin position="64"/>
        <end position="89"/>
    </location>
</feature>
<keyword evidence="6 9" id="KW-1133">Transmembrane helix</keyword>
<dbReference type="InterPro" id="IPR007305">
    <property type="entry name" value="Vesicle_transpt_Got1/SFT2"/>
</dbReference>
<evidence type="ECO:0000256" key="1">
    <source>
        <dbReference type="ARBA" id="ARBA00003566"/>
    </source>
</evidence>
<accession>A0A9N9WAE8</accession>
<organism evidence="10 11">
    <name type="scientific">Diatraea saccharalis</name>
    <name type="common">sugarcane borer</name>
    <dbReference type="NCBI Taxonomy" id="40085"/>
    <lineage>
        <taxon>Eukaryota</taxon>
        <taxon>Metazoa</taxon>
        <taxon>Ecdysozoa</taxon>
        <taxon>Arthropoda</taxon>
        <taxon>Hexapoda</taxon>
        <taxon>Insecta</taxon>
        <taxon>Pterygota</taxon>
        <taxon>Neoptera</taxon>
        <taxon>Endopterygota</taxon>
        <taxon>Lepidoptera</taxon>
        <taxon>Glossata</taxon>
        <taxon>Ditrysia</taxon>
        <taxon>Pyraloidea</taxon>
        <taxon>Crambidae</taxon>
        <taxon>Crambinae</taxon>
        <taxon>Diatraea</taxon>
    </lineage>
</organism>
<evidence type="ECO:0000256" key="3">
    <source>
        <dbReference type="ARBA" id="ARBA00022448"/>
    </source>
</evidence>
<dbReference type="GO" id="GO:0012505">
    <property type="term" value="C:endomembrane system"/>
    <property type="evidence" value="ECO:0007669"/>
    <property type="project" value="UniProtKB-ARBA"/>
</dbReference>
<evidence type="ECO:0000256" key="8">
    <source>
        <dbReference type="ARBA" id="ARBA00025800"/>
    </source>
</evidence>
<keyword evidence="11" id="KW-1185">Reference proteome</keyword>
<dbReference type="AlphaFoldDB" id="A0A9N9WAE8"/>
<dbReference type="GO" id="GO:0016020">
    <property type="term" value="C:membrane"/>
    <property type="evidence" value="ECO:0007669"/>
    <property type="project" value="UniProtKB-SubCell"/>
</dbReference>
<keyword evidence="4 9" id="KW-0812">Transmembrane</keyword>
<evidence type="ECO:0000256" key="7">
    <source>
        <dbReference type="ARBA" id="ARBA00023136"/>
    </source>
</evidence>
<reference evidence="10" key="1">
    <citation type="submission" date="2021-12" db="EMBL/GenBank/DDBJ databases">
        <authorList>
            <person name="King R."/>
        </authorList>
    </citation>
    <scope>NUCLEOTIDE SEQUENCE</scope>
</reference>
<dbReference type="PANTHER" id="PTHR23137">
    <property type="entry name" value="VESICLE TRANSPORT PROTEIN-RELATED"/>
    <property type="match status" value="1"/>
</dbReference>
<name>A0A9N9WAE8_9NEOP</name>
<dbReference type="GO" id="GO:0005737">
    <property type="term" value="C:cytoplasm"/>
    <property type="evidence" value="ECO:0007669"/>
    <property type="project" value="UniProtKB-ARBA"/>
</dbReference>
<proteinExistence type="inferred from homology"/>
<keyword evidence="3 9" id="KW-0813">Transport</keyword>
<comment type="function">
    <text evidence="1 9">May be involved in fusion of retrograde transport vesicles derived from an endocytic compartment with the Golgi complex.</text>
</comment>
<dbReference type="EMBL" id="OU893348">
    <property type="protein sequence ID" value="CAG9787024.1"/>
    <property type="molecule type" value="Genomic_DNA"/>
</dbReference>
<sequence>MTNLKSELDEYMLQKESRRSYFSLPSISTPSFLSRSTESPDDDTVTWFQQTQKDYFTLSRTQRFIGFGACLGLGFLCFILSFIYIPVLLLQAKKFVLLFSLGSLFFIMSFSFLYGPWAHIKSLFSKERAIATSLYILTMIATLYCALSLKSTLLTVICAIAQFTALFWMIMGSVPGGSSGMRFFGNMFKSSVSNTLPI</sequence>
<feature type="transmembrane region" description="Helical" evidence="9">
    <location>
        <begin position="129"/>
        <end position="147"/>
    </location>
</feature>
<reference evidence="10" key="2">
    <citation type="submission" date="2022-10" db="EMBL/GenBank/DDBJ databases">
        <authorList>
            <consortium name="ENA_rothamsted_submissions"/>
            <consortium name="culmorum"/>
            <person name="King R."/>
        </authorList>
    </citation>
    <scope>NUCLEOTIDE SEQUENCE</scope>
</reference>
<evidence type="ECO:0000313" key="11">
    <source>
        <dbReference type="Proteomes" id="UP001153714"/>
    </source>
</evidence>
<dbReference type="OrthoDB" id="660759at2759"/>
<evidence type="ECO:0000256" key="5">
    <source>
        <dbReference type="ARBA" id="ARBA00022927"/>
    </source>
</evidence>
<evidence type="ECO:0000256" key="2">
    <source>
        <dbReference type="ARBA" id="ARBA00004141"/>
    </source>
</evidence>
<dbReference type="Pfam" id="PF04178">
    <property type="entry name" value="Got1"/>
    <property type="match status" value="1"/>
</dbReference>
<feature type="transmembrane region" description="Helical" evidence="9">
    <location>
        <begin position="95"/>
        <end position="117"/>
    </location>
</feature>
<dbReference type="Proteomes" id="UP001153714">
    <property type="component" value="Chromosome 17"/>
</dbReference>
<evidence type="ECO:0000256" key="9">
    <source>
        <dbReference type="RuleBase" id="RU363111"/>
    </source>
</evidence>
<keyword evidence="5 9" id="KW-0653">Protein transport</keyword>
<dbReference type="InterPro" id="IPR011691">
    <property type="entry name" value="Vesicle_transpt_SFT2"/>
</dbReference>
<protein>
    <recommendedName>
        <fullName evidence="9">Vesicle transport protein</fullName>
    </recommendedName>
</protein>